<dbReference type="PANTHER" id="PTHR13170">
    <property type="entry name" value="O-GLCNACASE"/>
    <property type="match status" value="1"/>
</dbReference>
<dbReference type="InterPro" id="IPR049019">
    <property type="entry name" value="NagJ-like_helical"/>
</dbReference>
<sequence length="880" mass="98868">MSRKFLGVFSIVLSVLVVASLFLPSNQMQEVYAENGTNPVINPSPQEVKSSGNGFPLTPKVGIVVGEGTDASAVNEVVKTLNEADVEQIIKKSDSEPAPNTPVTIWIGGPSENNASEPVLKKLGVEGPEELKNEGYVLVSGDNSNKQIVLSGKDKAGTFYAAKTFKQLVTSREGRDWVTSVEIRDWPEMPLRGVIEGFYGKPWSQKERLSQIDFYSENKMNTYVYAPKDDMYHRDKWREPYPEEKLSQIGELVNAADEKHVNFIFTISPGLDICYSSEKDFEKLTEKAQAMWDLGVRDFAILLDDIFQEMNCEKDVEKFGSSSSPFASAQAYLLNKFQKEFIETHKGANRLITVPTEYYQDGTSPYKKKFAELVDPDILVYWTGIGITTDTITNEDAEKMSNIFKHELLVWDNFPVNDFARDRLFLGPLTGRDAELTEHGVNGLTANPMEHSEASKIPLFTVADYTWNSDDYNPAKSWEQSIHSFGGDYKKQLQTFSENALSSPLNQNESPTLSPLIDSFWQAYNTETIGDEGNALLEEFKKFKDVPKILEENFNNKVFLEEVNPWLDKMEYYGITGSIATNMLLAQQKGDKEKAQVYRENLNEAMDNDLTDITIPERRTASRSLDGINKPRGSAELVMYTSEYGETTGTNQWGYEITVVDGKVIAVGGNDTVIPDNGFVLSVHSAGDGQWLEHNSLVGSKVSIDDSIATLITEEGVYHIPNEKTYAYGVTEPFINKAIQLNDNWLGSREHEGPFSTIDHYSSYVLENMNDGNLDTLYWTKGAPKQGDYIGIDLGEVKKIDTIELYMASTSGSVPRPEDYIYHGEIQISTNGSNWEELGEYEDQPEISINLTEGKEARFIRFKVQTDQTGWAQIREFIVE</sequence>
<comment type="similarity">
    <text evidence="3">Belongs to the glycosyl hydrolase 84 family.</text>
</comment>
<evidence type="ECO:0000256" key="3">
    <source>
        <dbReference type="PROSITE-ProRule" id="PRU01353"/>
    </source>
</evidence>
<dbReference type="PROSITE" id="PS52009">
    <property type="entry name" value="GH84"/>
    <property type="match status" value="1"/>
</dbReference>
<dbReference type="Gene3D" id="3.20.20.80">
    <property type="entry name" value="Glycosidases"/>
    <property type="match status" value="1"/>
</dbReference>
<evidence type="ECO:0000259" key="5">
    <source>
        <dbReference type="PROSITE" id="PS52009"/>
    </source>
</evidence>
<proteinExistence type="inferred from homology"/>
<organism evidence="6 7">
    <name type="scientific">Virgibacillus litoralis</name>
    <dbReference type="NCBI Taxonomy" id="578221"/>
    <lineage>
        <taxon>Bacteria</taxon>
        <taxon>Bacillati</taxon>
        <taxon>Bacillota</taxon>
        <taxon>Bacilli</taxon>
        <taxon>Bacillales</taxon>
        <taxon>Bacillaceae</taxon>
        <taxon>Virgibacillus</taxon>
    </lineage>
</organism>
<evidence type="ECO:0000313" key="7">
    <source>
        <dbReference type="Proteomes" id="UP001519328"/>
    </source>
</evidence>
<evidence type="ECO:0000256" key="1">
    <source>
        <dbReference type="ARBA" id="ARBA00022801"/>
    </source>
</evidence>
<dbReference type="Gene3D" id="3.30.379.10">
    <property type="entry name" value="Chitobiase/beta-hexosaminidase domain 2-like"/>
    <property type="match status" value="1"/>
</dbReference>
<dbReference type="InterPro" id="IPR029018">
    <property type="entry name" value="Hex-like_dom2"/>
</dbReference>
<keyword evidence="1 3" id="KW-0378">Hydrolase</keyword>
<dbReference type="InterPro" id="IPR008979">
    <property type="entry name" value="Galactose-bd-like_sf"/>
</dbReference>
<reference evidence="6 7" key="1">
    <citation type="submission" date="2021-03" db="EMBL/GenBank/DDBJ databases">
        <title>Genomic Encyclopedia of Type Strains, Phase IV (KMG-IV): sequencing the most valuable type-strain genomes for metagenomic binning, comparative biology and taxonomic classification.</title>
        <authorList>
            <person name="Goeker M."/>
        </authorList>
    </citation>
    <scope>NUCLEOTIDE SEQUENCE [LARGE SCALE GENOMIC DNA]</scope>
    <source>
        <strain evidence="6 7">DSM 21085</strain>
    </source>
</reference>
<dbReference type="Proteomes" id="UP001519328">
    <property type="component" value="Unassembled WGS sequence"/>
</dbReference>
<accession>A0ABS4HDA1</accession>
<keyword evidence="7" id="KW-1185">Reference proteome</keyword>
<evidence type="ECO:0000313" key="6">
    <source>
        <dbReference type="EMBL" id="MBP1948422.1"/>
    </source>
</evidence>
<dbReference type="PANTHER" id="PTHR13170:SF16">
    <property type="entry name" value="PROTEIN O-GLCNACASE"/>
    <property type="match status" value="1"/>
</dbReference>
<keyword evidence="2 3" id="KW-0326">Glycosidase</keyword>
<dbReference type="Pfam" id="PF21774">
    <property type="entry name" value="NagJ_C"/>
    <property type="match status" value="1"/>
</dbReference>
<dbReference type="InterPro" id="IPR011496">
    <property type="entry name" value="O-GlcNAcase_cat"/>
</dbReference>
<feature type="active site" description="Proton donor" evidence="3">
    <location>
        <position position="305"/>
    </location>
</feature>
<dbReference type="InterPro" id="IPR051822">
    <property type="entry name" value="Glycosyl_Hydrolase_84"/>
</dbReference>
<dbReference type="RefSeq" id="WP_209479982.1">
    <property type="nucleotide sequence ID" value="NZ_JAGGKK010000005.1"/>
</dbReference>
<protein>
    <submittedName>
        <fullName evidence="6">Hyaluronoglucosaminidase</fullName>
        <ecNumber evidence="6">3.2.1.35</ecNumber>
    </submittedName>
</protein>
<dbReference type="SUPFAM" id="SSF51445">
    <property type="entry name" value="(Trans)glycosidases"/>
    <property type="match status" value="1"/>
</dbReference>
<dbReference type="EC" id="3.2.1.35" evidence="6"/>
<dbReference type="Pfam" id="PF00754">
    <property type="entry name" value="F5_F8_type_C"/>
    <property type="match status" value="1"/>
</dbReference>
<dbReference type="PROSITE" id="PS50022">
    <property type="entry name" value="FA58C_3"/>
    <property type="match status" value="1"/>
</dbReference>
<evidence type="ECO:0000259" key="4">
    <source>
        <dbReference type="PROSITE" id="PS50022"/>
    </source>
</evidence>
<feature type="domain" description="F5/8 type C" evidence="4">
    <location>
        <begin position="779"/>
        <end position="880"/>
    </location>
</feature>
<dbReference type="Pfam" id="PF02838">
    <property type="entry name" value="Glyco_hydro_20b"/>
    <property type="match status" value="1"/>
</dbReference>
<dbReference type="SUPFAM" id="SSF55545">
    <property type="entry name" value="beta-N-acetylhexosaminidase-like domain"/>
    <property type="match status" value="1"/>
</dbReference>
<dbReference type="InterPro" id="IPR015882">
    <property type="entry name" value="HEX_bac_N"/>
</dbReference>
<dbReference type="Gene3D" id="2.60.120.260">
    <property type="entry name" value="Galactose-binding domain-like"/>
    <property type="match status" value="1"/>
</dbReference>
<dbReference type="InterPro" id="IPR000421">
    <property type="entry name" value="FA58C"/>
</dbReference>
<dbReference type="EMBL" id="JAGGKK010000005">
    <property type="protein sequence ID" value="MBP1948422.1"/>
    <property type="molecule type" value="Genomic_DNA"/>
</dbReference>
<feature type="domain" description="GH84" evidence="5">
    <location>
        <begin position="190"/>
        <end position="470"/>
    </location>
</feature>
<gene>
    <name evidence="6" type="ORF">J2Z82_001358</name>
</gene>
<comment type="caution">
    <text evidence="6">The sequence shown here is derived from an EMBL/GenBank/DDBJ whole genome shotgun (WGS) entry which is preliminary data.</text>
</comment>
<dbReference type="SUPFAM" id="SSF49785">
    <property type="entry name" value="Galactose-binding domain-like"/>
    <property type="match status" value="1"/>
</dbReference>
<dbReference type="SUPFAM" id="SSF140657">
    <property type="entry name" value="Hyaluronidase post-catalytic domain-like"/>
    <property type="match status" value="1"/>
</dbReference>
<name>A0ABS4HDA1_9BACI</name>
<dbReference type="GO" id="GO:0004415">
    <property type="term" value="F:hyalurononglucosaminidase activity"/>
    <property type="evidence" value="ECO:0007669"/>
    <property type="project" value="UniProtKB-EC"/>
</dbReference>
<dbReference type="InterPro" id="IPR017853">
    <property type="entry name" value="GH"/>
</dbReference>
<dbReference type="Pfam" id="PF07555">
    <property type="entry name" value="NAGidase"/>
    <property type="match status" value="1"/>
</dbReference>
<dbReference type="Gene3D" id="1.20.58.460">
    <property type="entry name" value="Hyaluronidase post-catalytic domain-like"/>
    <property type="match status" value="1"/>
</dbReference>
<evidence type="ECO:0000256" key="2">
    <source>
        <dbReference type="ARBA" id="ARBA00023295"/>
    </source>
</evidence>